<evidence type="ECO:0000256" key="9">
    <source>
        <dbReference type="NCBIfam" id="TIGR03303"/>
    </source>
</evidence>
<dbReference type="InterPro" id="IPR039910">
    <property type="entry name" value="D15-like"/>
</dbReference>
<dbReference type="InterPro" id="IPR000184">
    <property type="entry name" value="Bac_surfAg_D15"/>
</dbReference>
<dbReference type="NCBIfam" id="TIGR03303">
    <property type="entry name" value="OM_YaeT"/>
    <property type="match status" value="1"/>
</dbReference>
<dbReference type="Pfam" id="PF01103">
    <property type="entry name" value="Omp85"/>
    <property type="match status" value="1"/>
</dbReference>
<comment type="function">
    <text evidence="8">Part of the outer membrane protein assembly complex, which is involved in assembly and insertion of beta-barrel proteins into the outer membrane.</text>
</comment>
<evidence type="ECO:0000256" key="3">
    <source>
        <dbReference type="ARBA" id="ARBA00022692"/>
    </source>
</evidence>
<evidence type="ECO:0000313" key="12">
    <source>
        <dbReference type="Proteomes" id="UP001181622"/>
    </source>
</evidence>
<dbReference type="Proteomes" id="UP001181622">
    <property type="component" value="Unassembled WGS sequence"/>
</dbReference>
<evidence type="ECO:0000256" key="2">
    <source>
        <dbReference type="ARBA" id="ARBA00022452"/>
    </source>
</evidence>
<sequence length="827" mass="89605" precursor="true">MVRVFGRLALASSVALGALTAGAGIGAPGASPAYAQSGGITVRGNQRVDAETVRSYFTGRGPLTQSVVDEGIRGLYSSGLFSDVKVSRAGGGIVVSVVENQVINRVAFEGNRKIKDAVLASEVQSKSRGPFNPAVVQADAQRIQDIYRRSGRYEVKVEPKTISQPSGRVDLVFEINEGEKTKIAGINFEGNANISSGTLRDQMSTTESNWLSWLKTSDVYDPDRINADLEAIRKYYLNHGYADFRVVSANAALDQSGNAFTINIVVEEGQKYKFGAVDVESSVPDVDGSTLRGKIQSSPGSTYNASEIDKTVEAMSLDLASRGYAFAQVRPRGNRNTADGSIGVVYVVEEGARVYVERINVRGNTRTRDYVVRREFDIGEGDAYNQVFIDRAERRLKALGFFKTVKIGTEPGSSPDRVIVNVDVEDQATGEFSVAGGYSTQDGVIGEVALGERNFLGRGQYARIAAQFGQNVSGFDFSFTEPYFLGSRVSAGVDLFVKKRDETDYTSYKLDTYGGGLRFGLPITEDISIGARYQIYQQDLSIPGEFEQLYVRGLNPKNTGPGDGQKHLSNKLIVNPDRASAAIFESEGKRLTSLAGLSLIYNTLDNPQAPTLGFYGELKGDVAGLGGDAKFVRTTFDGRYYHPLGWENLIGMLRVQAGHIKAFGKDDLAVLDHFAGGPDLVRGFEPQGFGPRDVTRWIYRGPNRPSKYGGGSPNNDPLGGTTYYGGSAEVQFPIFGLPKEIGLKGALFADAGSVFDYEGVQSLRVVPGKNGVLTVNAEDQNKIRSSVGASLLWQSPLGPIRFDFAKVLSKAKYDETQVFRFSGGTRF</sequence>
<dbReference type="PROSITE" id="PS51779">
    <property type="entry name" value="POTRA"/>
    <property type="match status" value="3"/>
</dbReference>
<feature type="chain" id="PRO_5044926448" description="Outer membrane protein assembly factor BamA" evidence="8">
    <location>
        <begin position="24"/>
        <end position="827"/>
    </location>
</feature>
<dbReference type="Gene3D" id="2.40.160.50">
    <property type="entry name" value="membrane protein fhac: a member of the omp85/tpsb transporter family"/>
    <property type="match status" value="1"/>
</dbReference>
<name>A0ABU1DJU7_9HYPH</name>
<dbReference type="EMBL" id="JADBEO010000046">
    <property type="protein sequence ID" value="MDR4308293.1"/>
    <property type="molecule type" value="Genomic_DNA"/>
</dbReference>
<proteinExistence type="inferred from homology"/>
<feature type="domain" description="POTRA" evidence="10">
    <location>
        <begin position="101"/>
        <end position="178"/>
    </location>
</feature>
<keyword evidence="7 8" id="KW-0998">Cell outer membrane</keyword>
<reference evidence="11" key="1">
    <citation type="submission" date="2020-10" db="EMBL/GenBank/DDBJ databases">
        <authorList>
            <person name="Abbas A."/>
            <person name="Razzaq R."/>
            <person name="Waqas M."/>
            <person name="Abbas N."/>
            <person name="Nielsen T.K."/>
            <person name="Hansen L.H."/>
            <person name="Hussain S."/>
            <person name="Shahid M."/>
        </authorList>
    </citation>
    <scope>NUCLEOTIDE SEQUENCE</scope>
    <source>
        <strain evidence="11">S14</strain>
    </source>
</reference>
<feature type="signal peptide" evidence="8">
    <location>
        <begin position="1"/>
        <end position="23"/>
    </location>
</feature>
<dbReference type="InterPro" id="IPR010827">
    <property type="entry name" value="BamA/TamA_POTRA"/>
</dbReference>
<keyword evidence="5 8" id="KW-0677">Repeat</keyword>
<comment type="subunit">
    <text evidence="8">Part of the Bam complex.</text>
</comment>
<keyword evidence="2 8" id="KW-1134">Transmembrane beta strand</keyword>
<evidence type="ECO:0000256" key="5">
    <source>
        <dbReference type="ARBA" id="ARBA00022737"/>
    </source>
</evidence>
<dbReference type="InterPro" id="IPR034746">
    <property type="entry name" value="POTRA"/>
</dbReference>
<dbReference type="PANTHER" id="PTHR12815">
    <property type="entry name" value="SORTING AND ASSEMBLY MACHINERY SAMM50 PROTEIN FAMILY MEMBER"/>
    <property type="match status" value="1"/>
</dbReference>
<keyword evidence="6 8" id="KW-0472">Membrane</keyword>
<evidence type="ECO:0000256" key="7">
    <source>
        <dbReference type="ARBA" id="ARBA00023237"/>
    </source>
</evidence>
<dbReference type="PANTHER" id="PTHR12815:SF23">
    <property type="entry name" value="OUTER MEMBRANE PROTEIN ASSEMBLY FACTOR BAMA"/>
    <property type="match status" value="1"/>
</dbReference>
<dbReference type="RefSeq" id="WP_309393925.1">
    <property type="nucleotide sequence ID" value="NZ_JADBEO010000046.1"/>
</dbReference>
<evidence type="ECO:0000259" key="10">
    <source>
        <dbReference type="PROSITE" id="PS51779"/>
    </source>
</evidence>
<feature type="domain" description="POTRA" evidence="10">
    <location>
        <begin position="354"/>
        <end position="425"/>
    </location>
</feature>
<protein>
    <recommendedName>
        <fullName evidence="8 9">Outer membrane protein assembly factor BamA</fullName>
    </recommendedName>
</protein>
<keyword evidence="3 8" id="KW-0812">Transmembrane</keyword>
<evidence type="ECO:0000256" key="1">
    <source>
        <dbReference type="ARBA" id="ARBA00004370"/>
    </source>
</evidence>
<evidence type="ECO:0000256" key="6">
    <source>
        <dbReference type="ARBA" id="ARBA00023136"/>
    </source>
</evidence>
<keyword evidence="4 8" id="KW-0732">Signal</keyword>
<evidence type="ECO:0000256" key="4">
    <source>
        <dbReference type="ARBA" id="ARBA00022729"/>
    </source>
</evidence>
<comment type="caution">
    <text evidence="11">The sequence shown here is derived from an EMBL/GenBank/DDBJ whole genome shotgun (WGS) entry which is preliminary data.</text>
</comment>
<dbReference type="Gene3D" id="3.10.20.310">
    <property type="entry name" value="membrane protein fhac"/>
    <property type="match status" value="5"/>
</dbReference>
<organism evidence="11 12">
    <name type="scientific">Chelatococcus sambhunathii</name>
    <dbReference type="NCBI Taxonomy" id="363953"/>
    <lineage>
        <taxon>Bacteria</taxon>
        <taxon>Pseudomonadati</taxon>
        <taxon>Pseudomonadota</taxon>
        <taxon>Alphaproteobacteria</taxon>
        <taxon>Hyphomicrobiales</taxon>
        <taxon>Chelatococcaceae</taxon>
        <taxon>Chelatococcus</taxon>
    </lineage>
</organism>
<evidence type="ECO:0000313" key="11">
    <source>
        <dbReference type="EMBL" id="MDR4308293.1"/>
    </source>
</evidence>
<accession>A0ABU1DJU7</accession>
<feature type="domain" description="POTRA" evidence="10">
    <location>
        <begin position="181"/>
        <end position="267"/>
    </location>
</feature>
<comment type="subcellular location">
    <subcellularLocation>
        <location evidence="8">Cell outer membrane</location>
    </subcellularLocation>
    <subcellularLocation>
        <location evidence="1">Membrane</location>
    </subcellularLocation>
</comment>
<comment type="similarity">
    <text evidence="8">Belongs to the BamA family.</text>
</comment>
<dbReference type="InterPro" id="IPR023707">
    <property type="entry name" value="OM_assembly_BamA"/>
</dbReference>
<dbReference type="HAMAP" id="MF_01430">
    <property type="entry name" value="OM_assembly_BamA"/>
    <property type="match status" value="1"/>
</dbReference>
<gene>
    <name evidence="8 11" type="primary">bamA</name>
    <name evidence="11" type="ORF">IHQ68_16875</name>
</gene>
<keyword evidence="12" id="KW-1185">Reference proteome</keyword>
<evidence type="ECO:0000256" key="8">
    <source>
        <dbReference type="HAMAP-Rule" id="MF_01430"/>
    </source>
</evidence>
<dbReference type="PIRSF" id="PIRSF006076">
    <property type="entry name" value="OM_assembly_OMP85"/>
    <property type="match status" value="1"/>
</dbReference>
<dbReference type="Pfam" id="PF07244">
    <property type="entry name" value="POTRA"/>
    <property type="match status" value="4"/>
</dbReference>